<dbReference type="RefSeq" id="WP_192963434.1">
    <property type="nucleotide sequence ID" value="NZ_LN713926.1"/>
</dbReference>
<dbReference type="EMBL" id="LN713926">
    <property type="protein sequence ID" value="CEK42268.1"/>
    <property type="molecule type" value="Genomic_DNA"/>
</dbReference>
<organism evidence="1">
    <name type="scientific">Pseudomonas fluorescens (strain SBW25)</name>
    <dbReference type="NCBI Taxonomy" id="216595"/>
    <lineage>
        <taxon>Bacteria</taxon>
        <taxon>Pseudomonadati</taxon>
        <taxon>Pseudomonadota</taxon>
        <taxon>Gammaproteobacteria</taxon>
        <taxon>Pseudomonadales</taxon>
        <taxon>Pseudomonadaceae</taxon>
        <taxon>Pseudomonas</taxon>
    </lineage>
</organism>
<reference evidence="1" key="1">
    <citation type="submission" date="2014-12" db="EMBL/GenBank/DDBJ databases">
        <authorList>
            <person name="Hall J."/>
        </authorList>
    </citation>
    <scope>NUCLEOTIDE SEQUENCE [LARGE SCALE GENOMIC DNA]</scope>
    <source>
        <strain evidence="1">SBW25</strain>
        <plasmid evidence="1">pQBR57</plasmid>
    </source>
</reference>
<gene>
    <name evidence="1" type="ORF">PQBR57_0315</name>
</gene>
<name>A0A0G4E5G9_PSEFS</name>
<proteinExistence type="predicted"/>
<dbReference type="AlphaFoldDB" id="A0A0G4E5G9"/>
<geneLocation type="plasmid" evidence="1">
    <name>pQBR57</name>
</geneLocation>
<sequence length="229" mass="24923">MQSLFNTAKDAALLLRELGVYEVSSGVWAFSDTDIASYSYVSHSRLPVALAAYAAVNPIFAAGRFPGYTLIDLVDKVPNMDGAEYAALAAICGAPPPIYPSTRQRAAIFGTTAWEVVADYGLEPCFVEVKPFGSEGSHYSMRPRGYECASGEPIPADLKAMRKAYRGMTPLQQVMTLTLMHLYSQGPDRYYLTGGCPTKILAADAFTILRDDGVALTKWGRLVTHYAGW</sequence>
<reference evidence="1" key="2">
    <citation type="submission" date="2015-06" db="EMBL/GenBank/DDBJ databases">
        <title>Environmentally co-occuring mercury resistance plasmids are genetically and phenotypically diverse and confer variable context-dependent fitness effects.</title>
        <authorList>
            <person name="Hall J.P.J."/>
            <person name="Harrison E."/>
            <person name="Lilley A.K."/>
            <person name="Paterson S."/>
            <person name="Spiers A.J."/>
            <person name="Brockhurst M.A."/>
        </authorList>
    </citation>
    <scope>NUCLEOTIDE SEQUENCE [LARGE SCALE GENOMIC DNA]</scope>
    <source>
        <strain evidence="1">SBW25</strain>
        <plasmid evidence="1">pQBR57</plasmid>
    </source>
</reference>
<protein>
    <submittedName>
        <fullName evidence="1">Uncharacterized protein</fullName>
    </submittedName>
</protein>
<evidence type="ECO:0000313" key="1">
    <source>
        <dbReference type="EMBL" id="CEK42268.1"/>
    </source>
</evidence>
<accession>A0A0G4E5G9</accession>
<keyword evidence="1" id="KW-0614">Plasmid</keyword>